<proteinExistence type="predicted"/>
<dbReference type="EMBL" id="JADBDZ010000001">
    <property type="protein sequence ID" value="MBE1532055.1"/>
    <property type="molecule type" value="Genomic_DNA"/>
</dbReference>
<comment type="caution">
    <text evidence="1">The sequence shown here is derived from an EMBL/GenBank/DDBJ whole genome shotgun (WGS) entry which is preliminary data.</text>
</comment>
<protein>
    <submittedName>
        <fullName evidence="1">Uncharacterized protein</fullName>
    </submittedName>
</protein>
<evidence type="ECO:0000313" key="1">
    <source>
        <dbReference type="EMBL" id="MBE1532055.1"/>
    </source>
</evidence>
<evidence type="ECO:0000313" key="2">
    <source>
        <dbReference type="Proteomes" id="UP000627838"/>
    </source>
</evidence>
<sequence length="51" mass="5396">MLAAALLAALVPRPSGGGKRKRVAEPVEYRVTTIPPEVCEMPDEPGPRTAP</sequence>
<gene>
    <name evidence="1" type="ORF">H4W34_001888</name>
</gene>
<dbReference type="Proteomes" id="UP000627838">
    <property type="component" value="Unassembled WGS sequence"/>
</dbReference>
<keyword evidence="2" id="KW-1185">Reference proteome</keyword>
<accession>A0ABR9JNC7</accession>
<dbReference type="RefSeq" id="WP_192758811.1">
    <property type="nucleotide sequence ID" value="NZ_JADBDZ010000001.1"/>
</dbReference>
<name>A0ABR9JNC7_9ACTN</name>
<organism evidence="1 2">
    <name type="scientific">Actinomadura algeriensis</name>
    <dbReference type="NCBI Taxonomy" id="1679523"/>
    <lineage>
        <taxon>Bacteria</taxon>
        <taxon>Bacillati</taxon>
        <taxon>Actinomycetota</taxon>
        <taxon>Actinomycetes</taxon>
        <taxon>Streptosporangiales</taxon>
        <taxon>Thermomonosporaceae</taxon>
        <taxon>Actinomadura</taxon>
    </lineage>
</organism>
<reference evidence="1 2" key="1">
    <citation type="submission" date="2020-10" db="EMBL/GenBank/DDBJ databases">
        <title>Sequencing the genomes of 1000 actinobacteria strains.</title>
        <authorList>
            <person name="Klenk H.-P."/>
        </authorList>
    </citation>
    <scope>NUCLEOTIDE SEQUENCE [LARGE SCALE GENOMIC DNA]</scope>
    <source>
        <strain evidence="1 2">DSM 46744</strain>
    </source>
</reference>